<dbReference type="HOGENOM" id="CLU_133313_0_0_11"/>
<dbReference type="KEGG" id="nno:NONO_c15540"/>
<dbReference type="SUPFAM" id="SSF109854">
    <property type="entry name" value="DinB/YfiT-like putative metalloenzymes"/>
    <property type="match status" value="1"/>
</dbReference>
<dbReference type="EMBL" id="CP006850">
    <property type="protein sequence ID" value="AHH16355.1"/>
    <property type="molecule type" value="Genomic_DNA"/>
</dbReference>
<accession>W5TAM1</accession>
<dbReference type="InterPro" id="IPR034660">
    <property type="entry name" value="DinB/YfiT-like"/>
</dbReference>
<evidence type="ECO:0000313" key="3">
    <source>
        <dbReference type="Proteomes" id="UP000019150"/>
    </source>
</evidence>
<reference evidence="2 3" key="1">
    <citation type="journal article" date="2014" name="Appl. Environ. Microbiol.">
        <title>Insights into the Microbial Degradation of Rubber and Gutta-Percha by Analysis of the Complete Genome of Nocardia nova SH22a.</title>
        <authorList>
            <person name="Luo Q."/>
            <person name="Hiessl S."/>
            <person name="Poehlein A."/>
            <person name="Daniel R."/>
            <person name="Steinbuchel A."/>
        </authorList>
    </citation>
    <scope>NUCLEOTIDE SEQUENCE [LARGE SCALE GENOMIC DNA]</scope>
    <source>
        <strain evidence="2">SH22a</strain>
    </source>
</reference>
<protein>
    <recommendedName>
        <fullName evidence="1">DinB-like domain-containing protein</fullName>
    </recommendedName>
</protein>
<organism evidence="2 3">
    <name type="scientific">Nocardia nova SH22a</name>
    <dbReference type="NCBI Taxonomy" id="1415166"/>
    <lineage>
        <taxon>Bacteria</taxon>
        <taxon>Bacillati</taxon>
        <taxon>Actinomycetota</taxon>
        <taxon>Actinomycetes</taxon>
        <taxon>Mycobacteriales</taxon>
        <taxon>Nocardiaceae</taxon>
        <taxon>Nocardia</taxon>
    </lineage>
</organism>
<dbReference type="Proteomes" id="UP000019150">
    <property type="component" value="Chromosome"/>
</dbReference>
<dbReference type="InterPro" id="IPR024775">
    <property type="entry name" value="DinB-like"/>
</dbReference>
<sequence>MKSGRYPCSYIDMTSADLLVDAFGRIKENVHGAVANLTAAELAARLDPGANSIAWLIWHLTRVQDDHIADVAGTEQVWTSGGWAGRFDLPFDDAATGYGDGPDAVAALDGVSAESLLGYHDAVHEHTVGYVRGLTDADLPRIVDTRWDPPVTLAVRLISVVDDDIQHSGQAAFIRGVLLRRR</sequence>
<dbReference type="PATRIC" id="fig|1415166.3.peg.1580"/>
<keyword evidence="3" id="KW-1185">Reference proteome</keyword>
<dbReference type="NCBIfam" id="NF047843">
    <property type="entry name" value="MST_Rv0443"/>
    <property type="match status" value="1"/>
</dbReference>
<dbReference type="Pfam" id="PF12867">
    <property type="entry name" value="DinB_2"/>
    <property type="match status" value="1"/>
</dbReference>
<evidence type="ECO:0000259" key="1">
    <source>
        <dbReference type="Pfam" id="PF12867"/>
    </source>
</evidence>
<name>W5TAM1_9NOCA</name>
<proteinExistence type="predicted"/>
<dbReference type="eggNOG" id="COG2318">
    <property type="taxonomic scope" value="Bacteria"/>
</dbReference>
<evidence type="ECO:0000313" key="2">
    <source>
        <dbReference type="EMBL" id="AHH16355.1"/>
    </source>
</evidence>
<gene>
    <name evidence="2" type="ORF">NONO_c15540</name>
</gene>
<dbReference type="AlphaFoldDB" id="W5TAM1"/>
<feature type="domain" description="DinB-like" evidence="1">
    <location>
        <begin position="27"/>
        <end position="170"/>
    </location>
</feature>
<dbReference type="Gene3D" id="1.20.120.450">
    <property type="entry name" value="dinb family like domain"/>
    <property type="match status" value="1"/>
</dbReference>
<dbReference type="STRING" id="1415166.NONO_c15540"/>